<protein>
    <submittedName>
        <fullName evidence="2">Uncharacterized protein</fullName>
    </submittedName>
</protein>
<feature type="compositionally biased region" description="Polar residues" evidence="1">
    <location>
        <begin position="174"/>
        <end position="212"/>
    </location>
</feature>
<evidence type="ECO:0000313" key="3">
    <source>
        <dbReference type="Proteomes" id="UP000676336"/>
    </source>
</evidence>
<dbReference type="AlphaFoldDB" id="A0A8S3IBR8"/>
<accession>A0A8S3IBR8</accession>
<dbReference type="EMBL" id="CAJOBI010327302">
    <property type="protein sequence ID" value="CAF5193708.1"/>
    <property type="molecule type" value="Genomic_DNA"/>
</dbReference>
<comment type="caution">
    <text evidence="2">The sequence shown here is derived from an EMBL/GenBank/DDBJ whole genome shotgun (WGS) entry which is preliminary data.</text>
</comment>
<organism evidence="2 3">
    <name type="scientific">Rotaria magnacalcarata</name>
    <dbReference type="NCBI Taxonomy" id="392030"/>
    <lineage>
        <taxon>Eukaryota</taxon>
        <taxon>Metazoa</taxon>
        <taxon>Spiralia</taxon>
        <taxon>Gnathifera</taxon>
        <taxon>Rotifera</taxon>
        <taxon>Eurotatoria</taxon>
        <taxon>Bdelloidea</taxon>
        <taxon>Philodinida</taxon>
        <taxon>Philodinidae</taxon>
        <taxon>Rotaria</taxon>
    </lineage>
</organism>
<proteinExistence type="predicted"/>
<evidence type="ECO:0000256" key="1">
    <source>
        <dbReference type="SAM" id="MobiDB-lite"/>
    </source>
</evidence>
<reference evidence="2" key="1">
    <citation type="submission" date="2021-02" db="EMBL/GenBank/DDBJ databases">
        <authorList>
            <person name="Nowell W R."/>
        </authorList>
    </citation>
    <scope>NUCLEOTIDE SEQUENCE</scope>
</reference>
<feature type="non-terminal residue" evidence="2">
    <location>
        <position position="238"/>
    </location>
</feature>
<dbReference type="Proteomes" id="UP000676336">
    <property type="component" value="Unassembled WGS sequence"/>
</dbReference>
<feature type="region of interest" description="Disordered" evidence="1">
    <location>
        <begin position="153"/>
        <end position="238"/>
    </location>
</feature>
<sequence length="238" mass="27643">RDHMLQLQTGYGGNKSYLAWDTNNDNDVDSVVSIDRDLERERQRDKQSQRRVDERIQSKIHYHEKQPEKPALHKTDQAAQTDHRVDRIVYIDDPIPKAPSVATKAFVHNLNSSSVQQHMAWDSESLYSQRTASDIDFKSNNVRDVHRKHYVNEEPTIIRKPSSMKQQENRRSGTHSPLINERQQINNGYTSPQTHEPINKQNGIIRPSTSLQETRHAAGRSNYDTHAFDKRLPVRPHT</sequence>
<evidence type="ECO:0000313" key="2">
    <source>
        <dbReference type="EMBL" id="CAF5193708.1"/>
    </source>
</evidence>
<feature type="non-terminal residue" evidence="2">
    <location>
        <position position="1"/>
    </location>
</feature>
<gene>
    <name evidence="2" type="ORF">SMN809_LOCUS73163</name>
</gene>
<name>A0A8S3IBR8_9BILA</name>